<dbReference type="InterPro" id="IPR003593">
    <property type="entry name" value="AAA+_ATPase"/>
</dbReference>
<evidence type="ECO:0000313" key="7">
    <source>
        <dbReference type="Proteomes" id="UP000294614"/>
    </source>
</evidence>
<evidence type="ECO:0000256" key="4">
    <source>
        <dbReference type="ARBA" id="ARBA00022840"/>
    </source>
</evidence>
<keyword evidence="4 6" id="KW-0067">ATP-binding</keyword>
<dbReference type="PANTHER" id="PTHR43553:SF24">
    <property type="entry name" value="ENERGY-COUPLING FACTOR TRANSPORTER ATP-BINDING PROTEIN ECFA1"/>
    <property type="match status" value="1"/>
</dbReference>
<dbReference type="PANTHER" id="PTHR43553">
    <property type="entry name" value="HEAVY METAL TRANSPORTER"/>
    <property type="match status" value="1"/>
</dbReference>
<dbReference type="SUPFAM" id="SSF52540">
    <property type="entry name" value="P-loop containing nucleoside triphosphate hydrolases"/>
    <property type="match status" value="1"/>
</dbReference>
<dbReference type="GO" id="GO:0016887">
    <property type="term" value="F:ATP hydrolysis activity"/>
    <property type="evidence" value="ECO:0007669"/>
    <property type="project" value="InterPro"/>
</dbReference>
<keyword evidence="7" id="KW-1185">Reference proteome</keyword>
<gene>
    <name evidence="6" type="ORF">C8D98_0568</name>
</gene>
<evidence type="ECO:0000256" key="3">
    <source>
        <dbReference type="ARBA" id="ARBA00022741"/>
    </source>
</evidence>
<dbReference type="InterPro" id="IPR015856">
    <property type="entry name" value="ABC_transpr_CbiO/EcfA_su"/>
</dbReference>
<evidence type="ECO:0000259" key="5">
    <source>
        <dbReference type="PROSITE" id="PS50893"/>
    </source>
</evidence>
<dbReference type="SMART" id="SM00382">
    <property type="entry name" value="AAA"/>
    <property type="match status" value="1"/>
</dbReference>
<protein>
    <submittedName>
        <fullName evidence="6">Cobalt/nickel transport system ATP-binding protein</fullName>
    </submittedName>
</protein>
<dbReference type="Pfam" id="PF00005">
    <property type="entry name" value="ABC_tran"/>
    <property type="match status" value="1"/>
</dbReference>
<dbReference type="Proteomes" id="UP000294614">
    <property type="component" value="Unassembled WGS sequence"/>
</dbReference>
<reference evidence="6 7" key="1">
    <citation type="submission" date="2019-03" db="EMBL/GenBank/DDBJ databases">
        <title>Genomic Encyclopedia of Type Strains, Phase IV (KMG-IV): sequencing the most valuable type-strain genomes for metagenomic binning, comparative biology and taxonomic classification.</title>
        <authorList>
            <person name="Goeker M."/>
        </authorList>
    </citation>
    <scope>NUCLEOTIDE SEQUENCE [LARGE SCALE GENOMIC DNA]</scope>
    <source>
        <strain evidence="6 7">DSM 24984</strain>
    </source>
</reference>
<dbReference type="Gene3D" id="3.40.50.300">
    <property type="entry name" value="P-loop containing nucleotide triphosphate hydrolases"/>
    <property type="match status" value="1"/>
</dbReference>
<dbReference type="InterPro" id="IPR017871">
    <property type="entry name" value="ABC_transporter-like_CS"/>
</dbReference>
<dbReference type="PROSITE" id="PS50893">
    <property type="entry name" value="ABC_TRANSPORTER_2"/>
    <property type="match status" value="1"/>
</dbReference>
<comment type="caution">
    <text evidence="6">The sequence shown here is derived from an EMBL/GenBank/DDBJ whole genome shotgun (WGS) entry which is preliminary data.</text>
</comment>
<dbReference type="InterPro" id="IPR050095">
    <property type="entry name" value="ECF_ABC_transporter_ATP-bd"/>
</dbReference>
<comment type="similarity">
    <text evidence="1">Belongs to the ABC transporter superfamily.</text>
</comment>
<accession>A0A4R1KFH3</accession>
<dbReference type="GO" id="GO:0043190">
    <property type="term" value="C:ATP-binding cassette (ABC) transporter complex"/>
    <property type="evidence" value="ECO:0007669"/>
    <property type="project" value="TreeGrafter"/>
</dbReference>
<proteinExistence type="inferred from homology"/>
<dbReference type="AlphaFoldDB" id="A0A4R1KFH3"/>
<evidence type="ECO:0000313" key="6">
    <source>
        <dbReference type="EMBL" id="TCK62059.1"/>
    </source>
</evidence>
<keyword evidence="2" id="KW-0813">Transport</keyword>
<evidence type="ECO:0000256" key="2">
    <source>
        <dbReference type="ARBA" id="ARBA00022448"/>
    </source>
</evidence>
<keyword evidence="3" id="KW-0547">Nucleotide-binding</keyword>
<dbReference type="GO" id="GO:0005524">
    <property type="term" value="F:ATP binding"/>
    <property type="evidence" value="ECO:0007669"/>
    <property type="project" value="UniProtKB-KW"/>
</dbReference>
<dbReference type="EMBL" id="SMGG01000003">
    <property type="protein sequence ID" value="TCK62059.1"/>
    <property type="molecule type" value="Genomic_DNA"/>
</dbReference>
<sequence length="216" mass="23619">MSCSITLRDLSLARNGEVLFENVTLSVGHKDKIAVMGHNGAGKTTLLKSIVGLCRVRSGTVEIFHHKLVTEEDFRKARGHIGFVFQDSDDQIIAPTVIEEVAFGLLNSRMKPAEAEAQAEAMLNELGISHLRDRITLHLSGGEKKLVTLASVLVMKPDILLLDEPSAGLDEKSVNQLASILASIDKSMLIVSHDFEFVNKMGAQIMYLTREGLVRG</sequence>
<name>A0A4R1KFH3_9BACT</name>
<dbReference type="CDD" id="cd03225">
    <property type="entry name" value="ABC_cobalt_CbiO_domain1"/>
    <property type="match status" value="1"/>
</dbReference>
<dbReference type="OrthoDB" id="9782163at2"/>
<dbReference type="InterPro" id="IPR027417">
    <property type="entry name" value="P-loop_NTPase"/>
</dbReference>
<dbReference type="PROSITE" id="PS00211">
    <property type="entry name" value="ABC_TRANSPORTER_1"/>
    <property type="match status" value="1"/>
</dbReference>
<dbReference type="InterPro" id="IPR003439">
    <property type="entry name" value="ABC_transporter-like_ATP-bd"/>
</dbReference>
<dbReference type="RefSeq" id="WP_132871818.1">
    <property type="nucleotide sequence ID" value="NZ_SMGG01000003.1"/>
</dbReference>
<evidence type="ECO:0000256" key="1">
    <source>
        <dbReference type="ARBA" id="ARBA00005417"/>
    </source>
</evidence>
<organism evidence="6 7">
    <name type="scientific">Seleniivibrio woodruffii</name>
    <dbReference type="NCBI Taxonomy" id="1078050"/>
    <lineage>
        <taxon>Bacteria</taxon>
        <taxon>Pseudomonadati</taxon>
        <taxon>Deferribacterota</taxon>
        <taxon>Deferribacteres</taxon>
        <taxon>Deferribacterales</taxon>
        <taxon>Geovibrionaceae</taxon>
        <taxon>Seleniivibrio</taxon>
    </lineage>
</organism>
<dbReference type="GO" id="GO:0042626">
    <property type="term" value="F:ATPase-coupled transmembrane transporter activity"/>
    <property type="evidence" value="ECO:0007669"/>
    <property type="project" value="TreeGrafter"/>
</dbReference>
<feature type="domain" description="ABC transporter" evidence="5">
    <location>
        <begin position="5"/>
        <end position="216"/>
    </location>
</feature>